<reference evidence="11" key="3">
    <citation type="submission" date="2025-09" db="UniProtKB">
        <authorList>
            <consortium name="Ensembl"/>
        </authorList>
    </citation>
    <scope>IDENTIFICATION</scope>
</reference>
<dbReference type="GO" id="GO:0006813">
    <property type="term" value="P:potassium ion transport"/>
    <property type="evidence" value="ECO:0007669"/>
    <property type="project" value="UniProtKB-KW"/>
</dbReference>
<evidence type="ECO:0000256" key="4">
    <source>
        <dbReference type="ARBA" id="ARBA00022490"/>
    </source>
</evidence>
<name>A0A8V5FRU0_MELUD</name>
<evidence type="ECO:0000256" key="2">
    <source>
        <dbReference type="ARBA" id="ARBA00006515"/>
    </source>
</evidence>
<evidence type="ECO:0000313" key="11">
    <source>
        <dbReference type="Ensembl" id="ENSMUNP00000026620.1"/>
    </source>
</evidence>
<gene>
    <name evidence="11" type="primary">LOC101870921</name>
</gene>
<dbReference type="Ensembl" id="ENSMUNT00000029419.1">
    <property type="protein sequence ID" value="ENSMUNP00000026620.1"/>
    <property type="gene ID" value="ENSMUNG00000016507.2"/>
</dbReference>
<evidence type="ECO:0000256" key="1">
    <source>
        <dbReference type="ARBA" id="ARBA00004496"/>
    </source>
</evidence>
<evidence type="ECO:0000259" key="10">
    <source>
        <dbReference type="Pfam" id="PF00248"/>
    </source>
</evidence>
<keyword evidence="3" id="KW-0813">Transport</keyword>
<evidence type="ECO:0000256" key="6">
    <source>
        <dbReference type="ARBA" id="ARBA00022857"/>
    </source>
</evidence>
<dbReference type="GO" id="GO:0015459">
    <property type="term" value="F:potassium channel regulator activity"/>
    <property type="evidence" value="ECO:0007669"/>
    <property type="project" value="TreeGrafter"/>
</dbReference>
<dbReference type="SUPFAM" id="SSF51430">
    <property type="entry name" value="NAD(P)-linked oxidoreductase"/>
    <property type="match status" value="1"/>
</dbReference>
<sequence length="366" mass="41220">MLAARTGTVGNKNAEETLKLRKQSVLSLGSRERAVKSNLESGKESRARAGQLQQRARRLALLRELEMNWYLRVCELSHEYTIAYTTGMPHRNLGKSGLRLWPLLPLLTSLSLFPKVAEQLMTIAYESGVNLFDTAEVYAAGKRSSLVITTKLYWVLMLLSFFFFPSEIVRAMTHVINQGMAMYWGTSRWSAMEIMEAYSVARQFNMIPPVCEQAEYHLFQREKVEVQLPELYHKIGVGAMTWSPLACGIISGKYGNGVPESSRAALKCYQWLKEKIVSEEGRKQQVKLKDLSPIAVRLGCTLPQLAVAWCLRNEGVSSVLLGSSNPEQLIENLGAIQVLPKMTSHIVNEIDNILGNKPYSKKDYRS</sequence>
<reference evidence="11" key="2">
    <citation type="submission" date="2025-08" db="UniProtKB">
        <authorList>
            <consortium name="Ensembl"/>
        </authorList>
    </citation>
    <scope>IDENTIFICATION</scope>
</reference>
<accession>A0A8V5FRU0</accession>
<dbReference type="GO" id="GO:0016491">
    <property type="term" value="F:oxidoreductase activity"/>
    <property type="evidence" value="ECO:0007669"/>
    <property type="project" value="UniProtKB-KW"/>
</dbReference>
<comment type="similarity">
    <text evidence="2">Belongs to the shaker potassium channel beta subunit family.</text>
</comment>
<evidence type="ECO:0000256" key="3">
    <source>
        <dbReference type="ARBA" id="ARBA00022448"/>
    </source>
</evidence>
<proteinExistence type="inferred from homology"/>
<dbReference type="InterPro" id="IPR005399">
    <property type="entry name" value="K_chnl_volt-dep_bsu_KCNAB-rel"/>
</dbReference>
<feature type="domain" description="NADP-dependent oxidoreductase" evidence="10">
    <location>
        <begin position="166"/>
        <end position="352"/>
    </location>
</feature>
<dbReference type="Gene3D" id="3.20.20.100">
    <property type="entry name" value="NADP-dependent oxidoreductase domain"/>
    <property type="match status" value="2"/>
</dbReference>
<dbReference type="Proteomes" id="UP000694405">
    <property type="component" value="Chromosome 6"/>
</dbReference>
<keyword evidence="7" id="KW-0630">Potassium</keyword>
<evidence type="ECO:0000256" key="8">
    <source>
        <dbReference type="ARBA" id="ARBA00023002"/>
    </source>
</evidence>
<evidence type="ECO:0000313" key="12">
    <source>
        <dbReference type="Proteomes" id="UP000694405"/>
    </source>
</evidence>
<evidence type="ECO:0000256" key="9">
    <source>
        <dbReference type="ARBA" id="ARBA00023065"/>
    </source>
</evidence>
<keyword evidence="5" id="KW-0633">Potassium transport</keyword>
<evidence type="ECO:0000256" key="7">
    <source>
        <dbReference type="ARBA" id="ARBA00022958"/>
    </source>
</evidence>
<keyword evidence="6" id="KW-0521">NADP</keyword>
<keyword evidence="9" id="KW-0406">Ion transport</keyword>
<organism evidence="11 12">
    <name type="scientific">Melopsittacus undulatus</name>
    <name type="common">Budgerigar</name>
    <name type="synonym">Psittacus undulatus</name>
    <dbReference type="NCBI Taxonomy" id="13146"/>
    <lineage>
        <taxon>Eukaryota</taxon>
        <taxon>Metazoa</taxon>
        <taxon>Chordata</taxon>
        <taxon>Craniata</taxon>
        <taxon>Vertebrata</taxon>
        <taxon>Euteleostomi</taxon>
        <taxon>Archelosauria</taxon>
        <taxon>Archosauria</taxon>
        <taxon>Dinosauria</taxon>
        <taxon>Saurischia</taxon>
        <taxon>Theropoda</taxon>
        <taxon>Coelurosauria</taxon>
        <taxon>Aves</taxon>
        <taxon>Neognathae</taxon>
        <taxon>Neoaves</taxon>
        <taxon>Telluraves</taxon>
        <taxon>Australaves</taxon>
        <taxon>Psittaciformes</taxon>
        <taxon>Psittaculidae</taxon>
        <taxon>Melopsittacus</taxon>
    </lineage>
</organism>
<dbReference type="PANTHER" id="PTHR43150">
    <property type="entry name" value="HYPERKINETIC, ISOFORM M"/>
    <property type="match status" value="1"/>
</dbReference>
<dbReference type="Pfam" id="PF00248">
    <property type="entry name" value="Aldo_ket_red"/>
    <property type="match status" value="1"/>
</dbReference>
<dbReference type="PANTHER" id="PTHR43150:SF7">
    <property type="entry name" value="VOLTAGE-GATED POTASSIUM CHANNEL SUBUNIT BETA-1"/>
    <property type="match status" value="1"/>
</dbReference>
<reference evidence="11" key="1">
    <citation type="submission" date="2020-03" db="EMBL/GenBank/DDBJ databases">
        <title>Melopsittacus undulatus (budgerigar) genome, bMelUnd1, maternal haplotype with Z.</title>
        <authorList>
            <person name="Gedman G."/>
            <person name="Mountcastle J."/>
            <person name="Haase B."/>
            <person name="Formenti G."/>
            <person name="Wright T."/>
            <person name="Apodaca J."/>
            <person name="Pelan S."/>
            <person name="Chow W."/>
            <person name="Rhie A."/>
            <person name="Howe K."/>
            <person name="Fedrigo O."/>
            <person name="Jarvis E.D."/>
        </authorList>
    </citation>
    <scope>NUCLEOTIDE SEQUENCE [LARGE SCALE GENOMIC DNA]</scope>
</reference>
<keyword evidence="8" id="KW-0560">Oxidoreductase</keyword>
<keyword evidence="12" id="KW-1185">Reference proteome</keyword>
<protein>
    <recommendedName>
        <fullName evidence="10">NADP-dependent oxidoreductase domain-containing protein</fullName>
    </recommendedName>
</protein>
<dbReference type="GO" id="GO:0008076">
    <property type="term" value="C:voltage-gated potassium channel complex"/>
    <property type="evidence" value="ECO:0007669"/>
    <property type="project" value="TreeGrafter"/>
</dbReference>
<dbReference type="PRINTS" id="PR01578">
    <property type="entry name" value="KCNAB1CHANEL"/>
</dbReference>
<dbReference type="GO" id="GO:0044325">
    <property type="term" value="F:transmembrane transporter binding"/>
    <property type="evidence" value="ECO:0007669"/>
    <property type="project" value="TreeGrafter"/>
</dbReference>
<evidence type="ECO:0000256" key="5">
    <source>
        <dbReference type="ARBA" id="ARBA00022538"/>
    </source>
</evidence>
<dbReference type="InterPro" id="IPR023210">
    <property type="entry name" value="NADP_OxRdtase_dom"/>
</dbReference>
<dbReference type="InterPro" id="IPR005400">
    <property type="entry name" value="K_chnl_volt-dep_bsu_KCNAB1"/>
</dbReference>
<dbReference type="PRINTS" id="PR01577">
    <property type="entry name" value="KCNABCHANNEL"/>
</dbReference>
<dbReference type="GO" id="GO:0044224">
    <property type="term" value="C:juxtaparanode region of axon"/>
    <property type="evidence" value="ECO:0007669"/>
    <property type="project" value="TreeGrafter"/>
</dbReference>
<comment type="subcellular location">
    <subcellularLocation>
        <location evidence="1">Cytoplasm</location>
    </subcellularLocation>
</comment>
<dbReference type="GO" id="GO:0055085">
    <property type="term" value="P:transmembrane transport"/>
    <property type="evidence" value="ECO:0007669"/>
    <property type="project" value="InterPro"/>
</dbReference>
<dbReference type="AlphaFoldDB" id="A0A8V5FRU0"/>
<dbReference type="GO" id="GO:1901379">
    <property type="term" value="P:regulation of potassium ion transmembrane transport"/>
    <property type="evidence" value="ECO:0007669"/>
    <property type="project" value="TreeGrafter"/>
</dbReference>
<dbReference type="InterPro" id="IPR036812">
    <property type="entry name" value="NAD(P)_OxRdtase_dom_sf"/>
</dbReference>
<keyword evidence="4" id="KW-0963">Cytoplasm</keyword>
<dbReference type="GO" id="GO:0005737">
    <property type="term" value="C:cytoplasm"/>
    <property type="evidence" value="ECO:0007669"/>
    <property type="project" value="UniProtKB-SubCell"/>
</dbReference>